<dbReference type="EMBL" id="JAWDGP010004984">
    <property type="protein sequence ID" value="KAK3760458.1"/>
    <property type="molecule type" value="Genomic_DNA"/>
</dbReference>
<dbReference type="Proteomes" id="UP001283361">
    <property type="component" value="Unassembled WGS sequence"/>
</dbReference>
<sequence length="110" mass="11517">MDMGGQAVPRGYYSNGSAFGSKEMLEASLEGFKPSGEDSNITRHGRLPPHQKNFAFIGCISVGGSSLVDTSNAERGDGPCGRGVVSLKELCKVEPFQGRERGGQALVALG</sequence>
<keyword evidence="2" id="KW-1185">Reference proteome</keyword>
<dbReference type="AlphaFoldDB" id="A0AAE0Z0B9"/>
<evidence type="ECO:0000313" key="2">
    <source>
        <dbReference type="Proteomes" id="UP001283361"/>
    </source>
</evidence>
<accession>A0AAE0Z0B9</accession>
<organism evidence="1 2">
    <name type="scientific">Elysia crispata</name>
    <name type="common">lettuce slug</name>
    <dbReference type="NCBI Taxonomy" id="231223"/>
    <lineage>
        <taxon>Eukaryota</taxon>
        <taxon>Metazoa</taxon>
        <taxon>Spiralia</taxon>
        <taxon>Lophotrochozoa</taxon>
        <taxon>Mollusca</taxon>
        <taxon>Gastropoda</taxon>
        <taxon>Heterobranchia</taxon>
        <taxon>Euthyneura</taxon>
        <taxon>Panpulmonata</taxon>
        <taxon>Sacoglossa</taxon>
        <taxon>Placobranchoidea</taxon>
        <taxon>Plakobranchidae</taxon>
        <taxon>Elysia</taxon>
    </lineage>
</organism>
<protein>
    <submittedName>
        <fullName evidence="1">Uncharacterized protein</fullName>
    </submittedName>
</protein>
<reference evidence="1" key="1">
    <citation type="journal article" date="2023" name="G3 (Bethesda)">
        <title>A reference genome for the long-term kleptoplast-retaining sea slug Elysia crispata morphotype clarki.</title>
        <authorList>
            <person name="Eastman K.E."/>
            <person name="Pendleton A.L."/>
            <person name="Shaikh M.A."/>
            <person name="Suttiyut T."/>
            <person name="Ogas R."/>
            <person name="Tomko P."/>
            <person name="Gavelis G."/>
            <person name="Widhalm J.R."/>
            <person name="Wisecaver J.H."/>
        </authorList>
    </citation>
    <scope>NUCLEOTIDE SEQUENCE</scope>
    <source>
        <strain evidence="1">ECLA1</strain>
    </source>
</reference>
<evidence type="ECO:0000313" key="1">
    <source>
        <dbReference type="EMBL" id="KAK3760458.1"/>
    </source>
</evidence>
<name>A0AAE0Z0B9_9GAST</name>
<gene>
    <name evidence="1" type="ORF">RRG08_065184</name>
</gene>
<proteinExistence type="predicted"/>
<comment type="caution">
    <text evidence="1">The sequence shown here is derived from an EMBL/GenBank/DDBJ whole genome shotgun (WGS) entry which is preliminary data.</text>
</comment>